<name>A0A644URF2_9ZZZZ</name>
<organism evidence="1">
    <name type="scientific">bioreactor metagenome</name>
    <dbReference type="NCBI Taxonomy" id="1076179"/>
    <lineage>
        <taxon>unclassified sequences</taxon>
        <taxon>metagenomes</taxon>
        <taxon>ecological metagenomes</taxon>
    </lineage>
</organism>
<dbReference type="InterPro" id="IPR023614">
    <property type="entry name" value="Porin_dom_sf"/>
</dbReference>
<dbReference type="SUPFAM" id="SSF56935">
    <property type="entry name" value="Porins"/>
    <property type="match status" value="1"/>
</dbReference>
<evidence type="ECO:0000313" key="1">
    <source>
        <dbReference type="EMBL" id="MPL81471.1"/>
    </source>
</evidence>
<evidence type="ECO:0008006" key="2">
    <source>
        <dbReference type="Google" id="ProtNLM"/>
    </source>
</evidence>
<dbReference type="EMBL" id="VSSQ01000150">
    <property type="protein sequence ID" value="MPL81471.1"/>
    <property type="molecule type" value="Genomic_DNA"/>
</dbReference>
<dbReference type="AlphaFoldDB" id="A0A644URF2"/>
<sequence length="389" mass="43576">MQNTMKKRLSFRVKSILLIALVLMGFSSLAQESSPNTFIGGYAEGSYSQPLQKGVRYNGKADFQRMVLYLGHNFNDRLSFFSEIEVEHSKEIWLEQAYLQYKIMPQLSLKAGNLLIPMGIINQTHEPNTFNGVFRPTIDNLIIPTTWREMGFGANGKFDCIGLDYQVYMVNSPLSYSDKGLFSANKFMRDARQKAAEAITSNFNYTARLEWNKVPNLKLGLSGYFGKTSSSLYNGLKEDQSSSKADSSVLGISMIGIDAQYKIGALSLRAQGVKSWIDNTEEYNKLTNQKVGSQNYGAYFEASVDILKLASIDTEKELNIFSRYEIYDTQSKVVANIVKDDKLTRNDLTFGLGLKLSSNAVVKADYTITNNKAKTDIPDLLNFGIGLSF</sequence>
<accession>A0A644URF2</accession>
<gene>
    <name evidence="1" type="ORF">SDC9_27391</name>
</gene>
<comment type="caution">
    <text evidence="1">The sequence shown here is derived from an EMBL/GenBank/DDBJ whole genome shotgun (WGS) entry which is preliminary data.</text>
</comment>
<dbReference type="Gene3D" id="2.40.160.10">
    <property type="entry name" value="Porin"/>
    <property type="match status" value="1"/>
</dbReference>
<proteinExistence type="predicted"/>
<reference evidence="1" key="1">
    <citation type="submission" date="2019-08" db="EMBL/GenBank/DDBJ databases">
        <authorList>
            <person name="Kucharzyk K."/>
            <person name="Murdoch R.W."/>
            <person name="Higgins S."/>
            <person name="Loffler F."/>
        </authorList>
    </citation>
    <scope>NUCLEOTIDE SEQUENCE</scope>
</reference>
<protein>
    <recommendedName>
        <fullName evidence="2">Porin domain-containing protein</fullName>
    </recommendedName>
</protein>